<evidence type="ECO:0008006" key="3">
    <source>
        <dbReference type="Google" id="ProtNLM"/>
    </source>
</evidence>
<proteinExistence type="predicted"/>
<comment type="caution">
    <text evidence="2">The sequence shown here is derived from an EMBL/GenBank/DDBJ whole genome shotgun (WGS) entry which is preliminary data.</text>
</comment>
<keyword evidence="1" id="KW-0472">Membrane</keyword>
<name>A0A7C0XD52_UNCW3</name>
<accession>A0A7C0XD52</accession>
<organism evidence="2">
    <name type="scientific">candidate division WOR-3 bacterium</name>
    <dbReference type="NCBI Taxonomy" id="2052148"/>
    <lineage>
        <taxon>Bacteria</taxon>
        <taxon>Bacteria division WOR-3</taxon>
    </lineage>
</organism>
<feature type="transmembrane region" description="Helical" evidence="1">
    <location>
        <begin position="7"/>
        <end position="27"/>
    </location>
</feature>
<feature type="transmembrane region" description="Helical" evidence="1">
    <location>
        <begin position="98"/>
        <end position="115"/>
    </location>
</feature>
<dbReference type="EMBL" id="DRBW01000150">
    <property type="protein sequence ID" value="HDM90298.1"/>
    <property type="molecule type" value="Genomic_DNA"/>
</dbReference>
<evidence type="ECO:0000256" key="1">
    <source>
        <dbReference type="SAM" id="Phobius"/>
    </source>
</evidence>
<dbReference type="AlphaFoldDB" id="A0A7C0XD52"/>
<evidence type="ECO:0000313" key="2">
    <source>
        <dbReference type="EMBL" id="HDM90298.1"/>
    </source>
</evidence>
<dbReference type="Proteomes" id="UP000885931">
    <property type="component" value="Unassembled WGS sequence"/>
</dbReference>
<gene>
    <name evidence="2" type="ORF">ENG67_03705</name>
</gene>
<keyword evidence="1" id="KW-1133">Transmembrane helix</keyword>
<protein>
    <recommendedName>
        <fullName evidence="3">DUF948 domain-containing protein</fullName>
    </recommendedName>
</protein>
<sequence>MHTAIQILLAVLLVVLLGFVVYLILVMKDLRRTLRESEEILGELKEELPPLLENIQVSASKTRWILDRVEKNLASATGTVGMLTKALRPTRTGFGQNVLYSTLLGLGLGLIEGLLKRKKKGGEPNGRGKEQ</sequence>
<reference evidence="2" key="1">
    <citation type="journal article" date="2020" name="mSystems">
        <title>Genome- and Community-Level Interaction Insights into Carbon Utilization and Element Cycling Functions of Hydrothermarchaeota in Hydrothermal Sediment.</title>
        <authorList>
            <person name="Zhou Z."/>
            <person name="Liu Y."/>
            <person name="Xu W."/>
            <person name="Pan J."/>
            <person name="Luo Z.H."/>
            <person name="Li M."/>
        </authorList>
    </citation>
    <scope>NUCLEOTIDE SEQUENCE [LARGE SCALE GENOMIC DNA]</scope>
    <source>
        <strain evidence="2">HyVt-237</strain>
    </source>
</reference>
<keyword evidence="1" id="KW-0812">Transmembrane</keyword>